<name>A0A858ZMY2_9BURK</name>
<geneLocation type="plasmid" evidence="5">
    <name>pdp3</name>
</geneLocation>
<dbReference type="InterPro" id="IPR029044">
    <property type="entry name" value="Nucleotide-diphossugar_trans"/>
</dbReference>
<dbReference type="PANTHER" id="PTHR43777:SF1">
    <property type="entry name" value="MOLYBDENUM COFACTOR CYTIDYLYLTRANSFERASE"/>
    <property type="match status" value="1"/>
</dbReference>
<gene>
    <name evidence="3" type="ORF">HF896_00030</name>
    <name evidence="4" type="ORF">HF896_00185</name>
</gene>
<dbReference type="PANTHER" id="PTHR43777">
    <property type="entry name" value="MOLYBDENUM COFACTOR CYTIDYLYLTRANSFERASE"/>
    <property type="match status" value="1"/>
</dbReference>
<geneLocation type="plasmid" evidence="4">
    <name>pDP3</name>
</geneLocation>
<dbReference type="EMBL" id="CP051297">
    <property type="protein sequence ID" value="QKD42079.1"/>
    <property type="molecule type" value="Genomic_DNA"/>
</dbReference>
<keyword evidence="4" id="KW-0614">Plasmid</keyword>
<dbReference type="Proteomes" id="UP000500755">
    <property type="component" value="Plasmid pDP3"/>
</dbReference>
<evidence type="ECO:0000259" key="2">
    <source>
        <dbReference type="Pfam" id="PF12804"/>
    </source>
</evidence>
<reference evidence="4 5" key="1">
    <citation type="submission" date="2020-05" db="EMBL/GenBank/DDBJ databases">
        <title>Complete genome sequence of Alicycliphilus denitrificans DP3.</title>
        <authorList>
            <person name="Chen X."/>
        </authorList>
    </citation>
    <scope>NUCLEOTIDE SEQUENCE [LARGE SCALE GENOMIC DNA]</scope>
    <source>
        <strain evidence="4 5">DP3</strain>
        <plasmid evidence="4">pDP3</plasmid>
        <plasmid evidence="5">pdp3</plasmid>
    </source>
</reference>
<dbReference type="AlphaFoldDB" id="A0A858ZMY2"/>
<evidence type="ECO:0000313" key="3">
    <source>
        <dbReference type="EMBL" id="QKD42079.1"/>
    </source>
</evidence>
<evidence type="ECO:0000256" key="1">
    <source>
        <dbReference type="ARBA" id="ARBA00022842"/>
    </source>
</evidence>
<proteinExistence type="predicted"/>
<protein>
    <submittedName>
        <fullName evidence="4">Nucleotidyltransferase family protein</fullName>
    </submittedName>
</protein>
<dbReference type="Pfam" id="PF12804">
    <property type="entry name" value="NTP_transf_3"/>
    <property type="match status" value="1"/>
</dbReference>
<dbReference type="InterPro" id="IPR025877">
    <property type="entry name" value="MobA-like_NTP_Trfase"/>
</dbReference>
<dbReference type="RefSeq" id="WP_168727547.1">
    <property type="nucleotide sequence ID" value="NZ_CP051297.1"/>
</dbReference>
<evidence type="ECO:0000313" key="4">
    <source>
        <dbReference type="EMBL" id="QKD42107.1"/>
    </source>
</evidence>
<sequence length="222" mass="23991">MRAAIGMGAVLMAAGAGSRIGRRPKSLLMLDGVPLVERHVRALAQTGLAWVAVALGHHADRIEPLLTDLRPALAPRLDLRWACNPDPDAGPGGSLRCALALLPAGLDAVLVTLADQPLVGVDELRWAMDAWRMRASGIALIQPRFEGQLGHPLVFDASVRQAIMQAPPHTGLREWRRANADQVALLSVTSQRHTLDIDTEADRQALSRTHGVRLEWSADLGY</sequence>
<dbReference type="CDD" id="cd04182">
    <property type="entry name" value="GT_2_like_f"/>
    <property type="match status" value="1"/>
</dbReference>
<dbReference type="EMBL" id="CP051297">
    <property type="protein sequence ID" value="QKD42107.1"/>
    <property type="molecule type" value="Genomic_DNA"/>
</dbReference>
<keyword evidence="4" id="KW-0808">Transferase</keyword>
<evidence type="ECO:0000313" key="5">
    <source>
        <dbReference type="Proteomes" id="UP000500755"/>
    </source>
</evidence>
<organism evidence="4 5">
    <name type="scientific">Alicycliphilus denitrificans</name>
    <dbReference type="NCBI Taxonomy" id="179636"/>
    <lineage>
        <taxon>Bacteria</taxon>
        <taxon>Pseudomonadati</taxon>
        <taxon>Pseudomonadota</taxon>
        <taxon>Betaproteobacteria</taxon>
        <taxon>Burkholderiales</taxon>
        <taxon>Comamonadaceae</taxon>
        <taxon>Alicycliphilus</taxon>
    </lineage>
</organism>
<dbReference type="GO" id="GO:0016779">
    <property type="term" value="F:nucleotidyltransferase activity"/>
    <property type="evidence" value="ECO:0007669"/>
    <property type="project" value="UniProtKB-ARBA"/>
</dbReference>
<feature type="domain" description="MobA-like NTP transferase" evidence="2">
    <location>
        <begin position="9"/>
        <end position="179"/>
    </location>
</feature>
<dbReference type="SUPFAM" id="SSF53448">
    <property type="entry name" value="Nucleotide-diphospho-sugar transferases"/>
    <property type="match status" value="1"/>
</dbReference>
<dbReference type="Gene3D" id="3.90.550.10">
    <property type="entry name" value="Spore Coat Polysaccharide Biosynthesis Protein SpsA, Chain A"/>
    <property type="match status" value="1"/>
</dbReference>
<keyword evidence="1" id="KW-0460">Magnesium</keyword>
<accession>A0A858ZMY2</accession>